<dbReference type="PROSITE" id="PS50077">
    <property type="entry name" value="HEAT_REPEAT"/>
    <property type="match status" value="1"/>
</dbReference>
<dbReference type="InterPro" id="IPR021133">
    <property type="entry name" value="HEAT_type_2"/>
</dbReference>
<dbReference type="SUPFAM" id="SSF48371">
    <property type="entry name" value="ARM repeat"/>
    <property type="match status" value="1"/>
</dbReference>
<dbReference type="Gene3D" id="1.25.10.10">
    <property type="entry name" value="Leucine-rich Repeat Variant"/>
    <property type="match status" value="1"/>
</dbReference>
<feature type="non-terminal residue" evidence="3">
    <location>
        <position position="1"/>
    </location>
</feature>
<evidence type="ECO:0000313" key="3">
    <source>
        <dbReference type="EMBL" id="CAF4941461.1"/>
    </source>
</evidence>
<dbReference type="InterPro" id="IPR016024">
    <property type="entry name" value="ARM-type_fold"/>
</dbReference>
<sequence>RACEALGKLGEKAATNEVIAALINATRDEDSDVRWNACQALGKLDEKAATNEVIAALINATRDADFSVRQTACVALGNLGEKAATNEVIDSLVNFIGTIDDSDDILVEALVWAMCSYDGMRSLDLGTIGKLCNWIRKSSEIDLTLIPSQRLMELFLNSRNFSWLSLVAYVALLQGIAVTVCKGVVKIYDTKGVVELEMPNPELGVAFTEAFSAQRREIESDFPFGKETAS</sequence>
<dbReference type="AlphaFoldDB" id="A0A821XI91"/>
<dbReference type="PANTHER" id="PTHR12697">
    <property type="entry name" value="PBS LYASE HEAT-LIKE PROTEIN"/>
    <property type="match status" value="1"/>
</dbReference>
<reference evidence="3" key="1">
    <citation type="submission" date="2021-02" db="EMBL/GenBank/DDBJ databases">
        <authorList>
            <person name="Nowell W R."/>
        </authorList>
    </citation>
    <scope>NUCLEOTIDE SEQUENCE</scope>
</reference>
<protein>
    <recommendedName>
        <fullName evidence="5">HEAT repeat domain-containing protein</fullName>
    </recommendedName>
</protein>
<dbReference type="InterPro" id="IPR011989">
    <property type="entry name" value="ARM-like"/>
</dbReference>
<dbReference type="Pfam" id="PF13646">
    <property type="entry name" value="HEAT_2"/>
    <property type="match status" value="1"/>
</dbReference>
<evidence type="ECO:0000313" key="4">
    <source>
        <dbReference type="Proteomes" id="UP000663848"/>
    </source>
</evidence>
<dbReference type="Proteomes" id="UP000663848">
    <property type="component" value="Unassembled WGS sequence"/>
</dbReference>
<feature type="repeat" description="HEAT" evidence="2">
    <location>
        <begin position="18"/>
        <end position="55"/>
    </location>
</feature>
<accession>A0A821XI91</accession>
<dbReference type="GO" id="GO:0016491">
    <property type="term" value="F:oxidoreductase activity"/>
    <property type="evidence" value="ECO:0007669"/>
    <property type="project" value="TreeGrafter"/>
</dbReference>
<comment type="function">
    <text evidence="1">Catalyzes the hydroxylation of the N(6)-(4-aminobutyl)-L-lysine intermediate produced by deoxyhypusine synthase/DHPS on a critical lysine of the eukaryotic translation initiation factor 5A/eIF-5A. This is the second step of the post-translational modification of that lysine into an unusual amino acid residue named hypusine. Hypusination is unique to mature eIF-5A factor and is essential for its function.</text>
</comment>
<dbReference type="PANTHER" id="PTHR12697:SF5">
    <property type="entry name" value="DEOXYHYPUSINE HYDROXYLASE"/>
    <property type="match status" value="1"/>
</dbReference>
<organism evidence="3 4">
    <name type="scientific">Rotaria socialis</name>
    <dbReference type="NCBI Taxonomy" id="392032"/>
    <lineage>
        <taxon>Eukaryota</taxon>
        <taxon>Metazoa</taxon>
        <taxon>Spiralia</taxon>
        <taxon>Gnathifera</taxon>
        <taxon>Rotifera</taxon>
        <taxon>Eurotatoria</taxon>
        <taxon>Bdelloidea</taxon>
        <taxon>Philodinida</taxon>
        <taxon>Philodinidae</taxon>
        <taxon>Rotaria</taxon>
    </lineage>
</organism>
<comment type="caution">
    <text evidence="3">The sequence shown here is derived from an EMBL/GenBank/DDBJ whole genome shotgun (WGS) entry which is preliminary data.</text>
</comment>
<proteinExistence type="predicted"/>
<evidence type="ECO:0000256" key="1">
    <source>
        <dbReference type="ARBA" id="ARBA00045876"/>
    </source>
</evidence>
<name>A0A821XI91_9BILA</name>
<evidence type="ECO:0008006" key="5">
    <source>
        <dbReference type="Google" id="ProtNLM"/>
    </source>
</evidence>
<gene>
    <name evidence="3" type="ORF">QYT958_LOCUS32781</name>
</gene>
<dbReference type="EMBL" id="CAJOBR010021747">
    <property type="protein sequence ID" value="CAF4941461.1"/>
    <property type="molecule type" value="Genomic_DNA"/>
</dbReference>
<evidence type="ECO:0000256" key="2">
    <source>
        <dbReference type="PROSITE-ProRule" id="PRU00103"/>
    </source>
</evidence>